<name>A0AAD5XZY2_9FUNG</name>
<dbReference type="InterPro" id="IPR001810">
    <property type="entry name" value="F-box_dom"/>
</dbReference>
<dbReference type="InterPro" id="IPR001611">
    <property type="entry name" value="Leu-rich_rpt"/>
</dbReference>
<dbReference type="Proteomes" id="UP001210925">
    <property type="component" value="Unassembled WGS sequence"/>
</dbReference>
<dbReference type="GO" id="GO:0005634">
    <property type="term" value="C:nucleus"/>
    <property type="evidence" value="ECO:0007669"/>
    <property type="project" value="TreeGrafter"/>
</dbReference>
<accession>A0AAD5XZY2</accession>
<dbReference type="GO" id="GO:0031267">
    <property type="term" value="F:small GTPase binding"/>
    <property type="evidence" value="ECO:0007669"/>
    <property type="project" value="TreeGrafter"/>
</dbReference>
<comment type="caution">
    <text evidence="5">The sequence shown here is derived from an EMBL/GenBank/DDBJ whole genome shotgun (WGS) entry which is preliminary data.</text>
</comment>
<dbReference type="SUPFAM" id="SSF81383">
    <property type="entry name" value="F-box domain"/>
    <property type="match status" value="1"/>
</dbReference>
<protein>
    <recommendedName>
        <fullName evidence="4">F-box domain-containing protein</fullName>
    </recommendedName>
</protein>
<evidence type="ECO:0000256" key="1">
    <source>
        <dbReference type="ARBA" id="ARBA00022468"/>
    </source>
</evidence>
<dbReference type="GO" id="GO:0006913">
    <property type="term" value="P:nucleocytoplasmic transport"/>
    <property type="evidence" value="ECO:0007669"/>
    <property type="project" value="TreeGrafter"/>
</dbReference>
<evidence type="ECO:0000256" key="2">
    <source>
        <dbReference type="ARBA" id="ARBA00022614"/>
    </source>
</evidence>
<keyword evidence="3" id="KW-0677">Repeat</keyword>
<keyword evidence="6" id="KW-1185">Reference proteome</keyword>
<dbReference type="PANTHER" id="PTHR24113:SF12">
    <property type="entry name" value="RAN GTPASE-ACTIVATING PROTEIN 1"/>
    <property type="match status" value="1"/>
</dbReference>
<evidence type="ECO:0000256" key="3">
    <source>
        <dbReference type="ARBA" id="ARBA00022737"/>
    </source>
</evidence>
<dbReference type="PROSITE" id="PS50181">
    <property type="entry name" value="FBOX"/>
    <property type="match status" value="1"/>
</dbReference>
<dbReference type="GO" id="GO:0048471">
    <property type="term" value="C:perinuclear region of cytoplasm"/>
    <property type="evidence" value="ECO:0007669"/>
    <property type="project" value="TreeGrafter"/>
</dbReference>
<dbReference type="GO" id="GO:0005829">
    <property type="term" value="C:cytosol"/>
    <property type="evidence" value="ECO:0007669"/>
    <property type="project" value="TreeGrafter"/>
</dbReference>
<dbReference type="AlphaFoldDB" id="A0AAD5XZY2"/>
<evidence type="ECO:0000259" key="4">
    <source>
        <dbReference type="PROSITE" id="PS50181"/>
    </source>
</evidence>
<dbReference type="Pfam" id="PF13516">
    <property type="entry name" value="LRR_6"/>
    <property type="match status" value="3"/>
</dbReference>
<feature type="domain" description="F-box" evidence="4">
    <location>
        <begin position="1"/>
        <end position="54"/>
    </location>
</feature>
<keyword evidence="1" id="KW-0343">GTPase activation</keyword>
<sequence length="566" mass="64766">MISQLPPEILYAIMEYVEGPDLLFWSLANKLFYQKFSLFRKLHNLKVTKFWPSLHLYCDPSSKYYFMYPDSDKDNRKLLIQLFDIFDHCPFIFHHVYIGSQMFIKVADRLPRNKYLHLVIETNTDYEELGNVLEKDVVSHIFINEYFEDNETMIILRHMQKLKRLNTLELDYYLPYGGGYDDETDIDSKILKDLIPHSSIKQLSLVERCVSEYGASLLASQLQFTLITKLDLTGNCIKDQGAIAIAKELPRTFITDLKLGSNHITGQGATAIAEVLHQSSVIELNLSSNEISSAGLKSLAGSLKKSKLKRLFIYDNQFSTDQLYILFESLPGSQIEYLSFSEFKDQKTIDSFNANLWKSNLKTIHYQTATNGLKELLESACKSKLEVMSIQGSEIKYGDEEAAIIGNYINKLPIHTLNLHNSAMSTNGLNFLFKNLTSKTLKTLRINQREYDRFDSAGIHEVFKHLGHTHLTNLSIEGTALDDEFLCGIADGIIGSRLRQLSLSRNAGFTVQGILNFTKLMLKSKLSILLFDYCIQQKAVDDETKKKLREILFGSNLHFRGLFINK</sequence>
<evidence type="ECO:0000313" key="5">
    <source>
        <dbReference type="EMBL" id="KAJ3251159.1"/>
    </source>
</evidence>
<evidence type="ECO:0000313" key="6">
    <source>
        <dbReference type="Proteomes" id="UP001210925"/>
    </source>
</evidence>
<keyword evidence="2" id="KW-0433">Leucine-rich repeat</keyword>
<dbReference type="InterPro" id="IPR036047">
    <property type="entry name" value="F-box-like_dom_sf"/>
</dbReference>
<reference evidence="5" key="1">
    <citation type="submission" date="2020-05" db="EMBL/GenBank/DDBJ databases">
        <title>Phylogenomic resolution of chytrid fungi.</title>
        <authorList>
            <person name="Stajich J.E."/>
            <person name="Amses K."/>
            <person name="Simmons R."/>
            <person name="Seto K."/>
            <person name="Myers J."/>
            <person name="Bonds A."/>
            <person name="Quandt C.A."/>
            <person name="Barry K."/>
            <person name="Liu P."/>
            <person name="Grigoriev I."/>
            <person name="Longcore J.E."/>
            <person name="James T.Y."/>
        </authorList>
    </citation>
    <scope>NUCLEOTIDE SEQUENCE</scope>
    <source>
        <strain evidence="5">PLAUS21</strain>
    </source>
</reference>
<gene>
    <name evidence="5" type="ORF">HK103_002604</name>
</gene>
<proteinExistence type="predicted"/>
<dbReference type="InterPro" id="IPR027038">
    <property type="entry name" value="RanGap"/>
</dbReference>
<dbReference type="PANTHER" id="PTHR24113">
    <property type="entry name" value="RAN GTPASE-ACTIVATING PROTEIN 1"/>
    <property type="match status" value="1"/>
</dbReference>
<dbReference type="EMBL" id="JADGKB010000197">
    <property type="protein sequence ID" value="KAJ3251159.1"/>
    <property type="molecule type" value="Genomic_DNA"/>
</dbReference>
<dbReference type="SMART" id="SM00368">
    <property type="entry name" value="LRR_RI"/>
    <property type="match status" value="3"/>
</dbReference>
<dbReference type="GO" id="GO:0005096">
    <property type="term" value="F:GTPase activator activity"/>
    <property type="evidence" value="ECO:0007669"/>
    <property type="project" value="UniProtKB-KW"/>
</dbReference>
<dbReference type="InterPro" id="IPR032675">
    <property type="entry name" value="LRR_dom_sf"/>
</dbReference>
<dbReference type="SUPFAM" id="SSF52047">
    <property type="entry name" value="RNI-like"/>
    <property type="match status" value="1"/>
</dbReference>
<organism evidence="5 6">
    <name type="scientific">Boothiomyces macroporosus</name>
    <dbReference type="NCBI Taxonomy" id="261099"/>
    <lineage>
        <taxon>Eukaryota</taxon>
        <taxon>Fungi</taxon>
        <taxon>Fungi incertae sedis</taxon>
        <taxon>Chytridiomycota</taxon>
        <taxon>Chytridiomycota incertae sedis</taxon>
        <taxon>Chytridiomycetes</taxon>
        <taxon>Rhizophydiales</taxon>
        <taxon>Terramycetaceae</taxon>
        <taxon>Boothiomyces</taxon>
    </lineage>
</organism>
<dbReference type="Gene3D" id="3.80.10.10">
    <property type="entry name" value="Ribonuclease Inhibitor"/>
    <property type="match status" value="2"/>
</dbReference>